<evidence type="ECO:0000313" key="1">
    <source>
        <dbReference type="EMBL" id="KAF8690620.1"/>
    </source>
</evidence>
<dbReference type="Proteomes" id="UP000636709">
    <property type="component" value="Unassembled WGS sequence"/>
</dbReference>
<keyword evidence="2" id="KW-1185">Reference proteome</keyword>
<dbReference type="AlphaFoldDB" id="A0A835EH21"/>
<sequence length="187" mass="18580">MVAGICGGRSVAALGAGAAARLAGAARGDVNAERTVDVAADDDADDDVPMESILATIAGMVGDAAVGGNDKVEAGVRAVAADAGATTGAVAGVSTGVTAGGCAAVAAADVVVAEEEDGDAVDVDVSADEAVGETVGAGTNRRLSGHVGTPTFRSILQYHWAFDNPNRAFTRRYALLSTQSCWCWLLI</sequence>
<name>A0A835EH21_9POAL</name>
<organism evidence="1 2">
    <name type="scientific">Digitaria exilis</name>
    <dbReference type="NCBI Taxonomy" id="1010633"/>
    <lineage>
        <taxon>Eukaryota</taxon>
        <taxon>Viridiplantae</taxon>
        <taxon>Streptophyta</taxon>
        <taxon>Embryophyta</taxon>
        <taxon>Tracheophyta</taxon>
        <taxon>Spermatophyta</taxon>
        <taxon>Magnoliopsida</taxon>
        <taxon>Liliopsida</taxon>
        <taxon>Poales</taxon>
        <taxon>Poaceae</taxon>
        <taxon>PACMAD clade</taxon>
        <taxon>Panicoideae</taxon>
        <taxon>Panicodae</taxon>
        <taxon>Paniceae</taxon>
        <taxon>Anthephorinae</taxon>
        <taxon>Digitaria</taxon>
    </lineage>
</organism>
<accession>A0A835EH21</accession>
<reference evidence="1" key="1">
    <citation type="submission" date="2020-07" db="EMBL/GenBank/DDBJ databases">
        <title>Genome sequence and genetic diversity analysis of an under-domesticated orphan crop, white fonio (Digitaria exilis).</title>
        <authorList>
            <person name="Bennetzen J.L."/>
            <person name="Chen S."/>
            <person name="Ma X."/>
            <person name="Wang X."/>
            <person name="Yssel A.E.J."/>
            <person name="Chaluvadi S.R."/>
            <person name="Johnson M."/>
            <person name="Gangashetty P."/>
            <person name="Hamidou F."/>
            <person name="Sanogo M.D."/>
            <person name="Zwaenepoel A."/>
            <person name="Wallace J."/>
            <person name="Van De Peer Y."/>
            <person name="Van Deynze A."/>
        </authorList>
    </citation>
    <scope>NUCLEOTIDE SEQUENCE</scope>
    <source>
        <tissue evidence="1">Leaves</tissue>
    </source>
</reference>
<protein>
    <submittedName>
        <fullName evidence="1">Uncharacterized protein</fullName>
    </submittedName>
</protein>
<proteinExistence type="predicted"/>
<dbReference type="EMBL" id="JACEFO010001972">
    <property type="protein sequence ID" value="KAF8690620.1"/>
    <property type="molecule type" value="Genomic_DNA"/>
</dbReference>
<gene>
    <name evidence="1" type="ORF">HU200_040990</name>
</gene>
<comment type="caution">
    <text evidence="1">The sequence shown here is derived from an EMBL/GenBank/DDBJ whole genome shotgun (WGS) entry which is preliminary data.</text>
</comment>
<evidence type="ECO:0000313" key="2">
    <source>
        <dbReference type="Proteomes" id="UP000636709"/>
    </source>
</evidence>